<organism evidence="1">
    <name type="scientific">Siphoviridae sp. ctt1f11</name>
    <dbReference type="NCBI Taxonomy" id="2827959"/>
    <lineage>
        <taxon>Viruses</taxon>
        <taxon>Duplodnaviria</taxon>
        <taxon>Heunggongvirae</taxon>
        <taxon>Uroviricota</taxon>
        <taxon>Caudoviricetes</taxon>
    </lineage>
</organism>
<protein>
    <submittedName>
        <fullName evidence="1">Uncharacterized protein</fullName>
    </submittedName>
</protein>
<evidence type="ECO:0000313" key="1">
    <source>
        <dbReference type="EMBL" id="DAF48781.1"/>
    </source>
</evidence>
<dbReference type="EMBL" id="BK032573">
    <property type="protein sequence ID" value="DAF48781.1"/>
    <property type="molecule type" value="Genomic_DNA"/>
</dbReference>
<proteinExistence type="predicted"/>
<reference evidence="1" key="1">
    <citation type="journal article" date="2021" name="Proc. Natl. Acad. Sci. U.S.A.">
        <title>A Catalog of Tens of Thousands of Viruses from Human Metagenomes Reveals Hidden Associations with Chronic Diseases.</title>
        <authorList>
            <person name="Tisza M.J."/>
            <person name="Buck C.B."/>
        </authorList>
    </citation>
    <scope>NUCLEOTIDE SEQUENCE</scope>
    <source>
        <strain evidence="1">Ctt1f11</strain>
    </source>
</reference>
<accession>A0A8S5SCT2</accession>
<sequence>MKGKAECDACGWQHGTPGENRAFRWCRRIRGDVCDKCCKACEHNDDWHCNYDKMGRLKMRELIFKNRMEEIKLERYKSQLKYMKSPIIAERIRGIISIIESQIEEREALEEKIWSGEINYLEKENERE</sequence>
<name>A0A8S5SCT2_9CAUD</name>